<comment type="caution">
    <text evidence="3">The sequence shown here is derived from an EMBL/GenBank/DDBJ whole genome shotgun (WGS) entry which is preliminary data.</text>
</comment>
<evidence type="ECO:0000313" key="3">
    <source>
        <dbReference type="EMBL" id="CAG2257778.1"/>
    </source>
</evidence>
<feature type="region of interest" description="Disordered" evidence="1">
    <location>
        <begin position="207"/>
        <end position="257"/>
    </location>
</feature>
<evidence type="ECO:0000259" key="2">
    <source>
        <dbReference type="PROSITE" id="PS01179"/>
    </source>
</evidence>
<dbReference type="PRINTS" id="PR00629">
    <property type="entry name" value="SHCPIDOMAIN"/>
</dbReference>
<dbReference type="GO" id="GO:0007169">
    <property type="term" value="P:cell surface receptor protein tyrosine kinase signaling pathway"/>
    <property type="evidence" value="ECO:0007669"/>
    <property type="project" value="TreeGrafter"/>
</dbReference>
<dbReference type="SUPFAM" id="SSF50729">
    <property type="entry name" value="PH domain-like"/>
    <property type="match status" value="1"/>
</dbReference>
<evidence type="ECO:0000256" key="1">
    <source>
        <dbReference type="SAM" id="MobiDB-lite"/>
    </source>
</evidence>
<dbReference type="GO" id="GO:0030971">
    <property type="term" value="F:receptor tyrosine kinase binding"/>
    <property type="evidence" value="ECO:0007669"/>
    <property type="project" value="TreeGrafter"/>
</dbReference>
<dbReference type="OrthoDB" id="9938362at2759"/>
<dbReference type="EMBL" id="CAJPWZ010003331">
    <property type="protein sequence ID" value="CAG2257778.1"/>
    <property type="molecule type" value="Genomic_DNA"/>
</dbReference>
<feature type="domain" description="PID" evidence="2">
    <location>
        <begin position="47"/>
        <end position="206"/>
    </location>
</feature>
<accession>A0A8S3VSM9</accession>
<reference evidence="3" key="1">
    <citation type="submission" date="2021-03" db="EMBL/GenBank/DDBJ databases">
        <authorList>
            <person name="Bekaert M."/>
        </authorList>
    </citation>
    <scope>NUCLEOTIDE SEQUENCE</scope>
</reference>
<dbReference type="PROSITE" id="PS01179">
    <property type="entry name" value="PID"/>
    <property type="match status" value="1"/>
</dbReference>
<dbReference type="PANTHER" id="PTHR10337">
    <property type="entry name" value="SHC TRANSFORMING PROTEIN"/>
    <property type="match status" value="1"/>
</dbReference>
<dbReference type="PANTHER" id="PTHR10337:SF11">
    <property type="entry name" value="DSHC PROTEIN"/>
    <property type="match status" value="1"/>
</dbReference>
<protein>
    <submittedName>
        <fullName evidence="3">SHC1</fullName>
    </submittedName>
</protein>
<sequence length="355" mass="39396">MCITLNVMDKHKKGKKQPSEWSKTGSFMHKPDRGWIHPDAQIKPDAGVCYGVRYIGCLEVKESMRQLDFDTRTALAREAICRVCEAAGLKTAKKRKVDKKLVKMLGDAPKMQYAGSNVNLTITTDCLTLIIMESGEMIANHQMPGISFASGGDSETLEFVAYVAKDTANGRACHVLECGGGLAEDVITTVGQAFELRFKEYLKNQPKPVTVQDPTEKGIADSDAWGNDESDYYNDRPDARPPLAEAATGNTNYSAPKSNLPVSDGLYASVKEPPQLYDVPKDQPLIDFGATGGQTYDNKDGQVYDNKGKHILSCFYSVARAYFITFIDGHYMLDSLYINIRNVTKYFFNKDFDIL</sequence>
<dbReference type="InterPro" id="IPR011993">
    <property type="entry name" value="PH-like_dom_sf"/>
</dbReference>
<name>A0A8S3VSM9_MYTED</name>
<dbReference type="AlphaFoldDB" id="A0A8S3VSM9"/>
<dbReference type="GO" id="GO:0035556">
    <property type="term" value="P:intracellular signal transduction"/>
    <property type="evidence" value="ECO:0007669"/>
    <property type="project" value="InterPro"/>
</dbReference>
<dbReference type="Pfam" id="PF00640">
    <property type="entry name" value="PID"/>
    <property type="match status" value="1"/>
</dbReference>
<dbReference type="SMART" id="SM00462">
    <property type="entry name" value="PTB"/>
    <property type="match status" value="1"/>
</dbReference>
<keyword evidence="4" id="KW-1185">Reference proteome</keyword>
<dbReference type="Gene3D" id="2.30.29.30">
    <property type="entry name" value="Pleckstrin-homology domain (PH domain)/Phosphotyrosine-binding domain (PTB)"/>
    <property type="match status" value="1"/>
</dbReference>
<dbReference type="GO" id="GO:0005886">
    <property type="term" value="C:plasma membrane"/>
    <property type="evidence" value="ECO:0007669"/>
    <property type="project" value="TreeGrafter"/>
</dbReference>
<evidence type="ECO:0000313" key="4">
    <source>
        <dbReference type="Proteomes" id="UP000683360"/>
    </source>
</evidence>
<proteinExistence type="predicted"/>
<dbReference type="CDD" id="cd01209">
    <property type="entry name" value="PTB_Shc"/>
    <property type="match status" value="1"/>
</dbReference>
<organism evidence="3 4">
    <name type="scientific">Mytilus edulis</name>
    <name type="common">Blue mussel</name>
    <dbReference type="NCBI Taxonomy" id="6550"/>
    <lineage>
        <taxon>Eukaryota</taxon>
        <taxon>Metazoa</taxon>
        <taxon>Spiralia</taxon>
        <taxon>Lophotrochozoa</taxon>
        <taxon>Mollusca</taxon>
        <taxon>Bivalvia</taxon>
        <taxon>Autobranchia</taxon>
        <taxon>Pteriomorphia</taxon>
        <taxon>Mytilida</taxon>
        <taxon>Mytiloidea</taxon>
        <taxon>Mytilidae</taxon>
        <taxon>Mytilinae</taxon>
        <taxon>Mytilus</taxon>
    </lineage>
</organism>
<gene>
    <name evidence="3" type="ORF">MEDL_68939</name>
</gene>
<dbReference type="FunFam" id="2.30.29.30:FF:000377">
    <property type="entry name" value="Shc transforming protein"/>
    <property type="match status" value="1"/>
</dbReference>
<dbReference type="Proteomes" id="UP000683360">
    <property type="component" value="Unassembled WGS sequence"/>
</dbReference>
<feature type="compositionally biased region" description="Polar residues" evidence="1">
    <location>
        <begin position="248"/>
        <end position="257"/>
    </location>
</feature>
<dbReference type="InterPro" id="IPR006019">
    <property type="entry name" value="PID_Shc-like"/>
</dbReference>
<dbReference type="InterPro" id="IPR051235">
    <property type="entry name" value="CEP152/SHC-Transforming"/>
</dbReference>
<dbReference type="InterPro" id="IPR006020">
    <property type="entry name" value="PTB/PI_dom"/>
</dbReference>